<sequence>MGAWIRRGAAVVGMAVGVSSGDLVRLGIAGFLEIGVLPPLCYLAARLILREIGMSNFWRGGRVLFVWPVRVDERLCRRQARRMLAVVRYHGHPMGLTTAELSAALRHATRVQRTVRSTTNAVSLGAGIPVVAAFGAVVWAMVAQAAAYDVAVLMVTLVAVYMCGAAVALQASRQSKDWARFVADDAAAVTCRQLLLEFADFARKDGSPVYVEYLAGRLCRELGDFVSTERNFPDKERSKQLKAHVAAVQQELHALTNGVLRDGAGAVPAFAAAMSVLTERLVQERWLRLLDVADVAEDPVRTETATQQEAAKRDGWIVVGGSLTAALGLGAAATLGIPLAAAVPAAVVFLLGPATLWGSKNLGWSPRDLLRTAQRSVEQTAAQPQAAPEAAPAAAQAAAPGESPAQP</sequence>
<feature type="transmembrane region" description="Helical" evidence="2">
    <location>
        <begin position="315"/>
        <end position="333"/>
    </location>
</feature>
<feature type="compositionally biased region" description="Low complexity" evidence="1">
    <location>
        <begin position="378"/>
        <end position="407"/>
    </location>
</feature>
<protein>
    <submittedName>
        <fullName evidence="3">Uncharacterized protein</fullName>
    </submittedName>
</protein>
<evidence type="ECO:0000313" key="3">
    <source>
        <dbReference type="EMBL" id="CAG7641542.1"/>
    </source>
</evidence>
<evidence type="ECO:0000313" key="4">
    <source>
        <dbReference type="Proteomes" id="UP001153328"/>
    </source>
</evidence>
<keyword evidence="4" id="KW-1185">Reference proteome</keyword>
<feature type="transmembrane region" description="Helical" evidence="2">
    <location>
        <begin position="121"/>
        <end position="142"/>
    </location>
</feature>
<organism evidence="3 4">
    <name type="scientific">Actinacidiphila bryophytorum</name>
    <dbReference type="NCBI Taxonomy" id="1436133"/>
    <lineage>
        <taxon>Bacteria</taxon>
        <taxon>Bacillati</taxon>
        <taxon>Actinomycetota</taxon>
        <taxon>Actinomycetes</taxon>
        <taxon>Kitasatosporales</taxon>
        <taxon>Streptomycetaceae</taxon>
        <taxon>Actinacidiphila</taxon>
    </lineage>
</organism>
<keyword evidence="2" id="KW-0812">Transmembrane</keyword>
<gene>
    <name evidence="3" type="ORF">SBRY_30549</name>
</gene>
<evidence type="ECO:0000256" key="2">
    <source>
        <dbReference type="SAM" id="Phobius"/>
    </source>
</evidence>
<dbReference type="Proteomes" id="UP001153328">
    <property type="component" value="Unassembled WGS sequence"/>
</dbReference>
<evidence type="ECO:0000256" key="1">
    <source>
        <dbReference type="SAM" id="MobiDB-lite"/>
    </source>
</evidence>
<feature type="transmembrane region" description="Helical" evidence="2">
    <location>
        <begin position="30"/>
        <end position="49"/>
    </location>
</feature>
<name>A0A9W4H1C5_9ACTN</name>
<dbReference type="AlphaFoldDB" id="A0A9W4H1C5"/>
<proteinExistence type="predicted"/>
<comment type="caution">
    <text evidence="3">The sequence shown here is derived from an EMBL/GenBank/DDBJ whole genome shotgun (WGS) entry which is preliminary data.</text>
</comment>
<reference evidence="3" key="1">
    <citation type="submission" date="2021-06" db="EMBL/GenBank/DDBJ databases">
        <authorList>
            <person name="Arsene-Ploetze F."/>
        </authorList>
    </citation>
    <scope>NUCLEOTIDE SEQUENCE</scope>
    <source>
        <strain evidence="3">SBRY1</strain>
    </source>
</reference>
<feature type="transmembrane region" description="Helical" evidence="2">
    <location>
        <begin position="148"/>
        <end position="169"/>
    </location>
</feature>
<feature type="region of interest" description="Disordered" evidence="1">
    <location>
        <begin position="374"/>
        <end position="407"/>
    </location>
</feature>
<feature type="transmembrane region" description="Helical" evidence="2">
    <location>
        <begin position="339"/>
        <end position="357"/>
    </location>
</feature>
<accession>A0A9W4H1C5</accession>
<dbReference type="EMBL" id="CAJVAX010000017">
    <property type="protein sequence ID" value="CAG7641542.1"/>
    <property type="molecule type" value="Genomic_DNA"/>
</dbReference>
<keyword evidence="2" id="KW-1133">Transmembrane helix</keyword>
<keyword evidence="2" id="KW-0472">Membrane</keyword>